<proteinExistence type="predicted"/>
<sequence>MGSWGHFNCSYSCSFLLAPEDPLFPLVGSLFLRELTKEFGTDHIYGADTFNEMQPPSSEPSYLAAATAAVYQAMTADQSPAFPGSLPVHIPMDRTVVLITGCSSGIGLHLALRLASDPSQSFKVYATLRDLASQGPLLEAAQSRGCPPGSLETLQLDVRDADSIAAAQARVTEGRVDVLVCNAGRGLVGPLEAHKEGSVDAVLDVNLTGTVRMLQAFLPDMKRRRSGRILVTGSIGGLMALPFNAVYCASKFALEGLCESLAILLQPFGVHVSLIECGPVHTPFPEKVEGGLGGMLDRADAETRDLFYRYCRHCERVIREAGQDPEEVVEVFLQALRAPRPALRYFTTERFLPLVQLRFSDPSGSDYVAAAHKSAFHDKAAEGSDGNGAEAEAGKLGASELRAPLAPQ</sequence>
<dbReference type="Ensembl" id="ENSOART00020037038.2">
    <property type="protein sequence ID" value="ENSOARP00020030663.2"/>
    <property type="gene ID" value="ENSOARG00020023775.2"/>
</dbReference>
<gene>
    <name evidence="1" type="primary">NAGLU</name>
</gene>
<protein>
    <submittedName>
        <fullName evidence="1">N-acetyl-alpha-glucosaminidase</fullName>
    </submittedName>
</protein>
<name>A0AC11CHP8_SHEEP</name>
<reference evidence="1" key="1">
    <citation type="submission" date="2020-11" db="EMBL/GenBank/DDBJ databases">
        <authorList>
            <person name="Davenport K.M."/>
            <person name="Bickhart D.M."/>
            <person name="Smith T.P.L."/>
            <person name="Murdoch B.M."/>
            <person name="Rosen B.D."/>
        </authorList>
    </citation>
    <scope>NUCLEOTIDE SEQUENCE [LARGE SCALE GENOMIC DNA]</scope>
    <source>
        <strain evidence="1">OAR_USU_Benz2616</strain>
    </source>
</reference>
<evidence type="ECO:0000313" key="1">
    <source>
        <dbReference type="Ensembl" id="ENSOARP00020030663.2"/>
    </source>
</evidence>
<organism evidence="1">
    <name type="scientific">Ovis aries</name>
    <name type="common">Sheep</name>
    <dbReference type="NCBI Taxonomy" id="9940"/>
    <lineage>
        <taxon>Eukaryota</taxon>
        <taxon>Metazoa</taxon>
        <taxon>Chordata</taxon>
        <taxon>Craniata</taxon>
        <taxon>Vertebrata</taxon>
        <taxon>Euteleostomi</taxon>
        <taxon>Mammalia</taxon>
        <taxon>Eutheria</taxon>
        <taxon>Laurasiatheria</taxon>
        <taxon>Artiodactyla</taxon>
        <taxon>Ruminantia</taxon>
        <taxon>Pecora</taxon>
        <taxon>Bovidae</taxon>
        <taxon>Caprinae</taxon>
        <taxon>Ovis</taxon>
    </lineage>
</organism>
<accession>A0AC11CHP8</accession>
<reference evidence="1" key="2">
    <citation type="submission" date="2025-08" db="UniProtKB">
        <authorList>
            <consortium name="Ensembl"/>
        </authorList>
    </citation>
    <scope>IDENTIFICATION</scope>
</reference>
<reference evidence="1" key="3">
    <citation type="submission" date="2025-09" db="UniProtKB">
        <authorList>
            <consortium name="Ensembl"/>
        </authorList>
    </citation>
    <scope>IDENTIFICATION</scope>
</reference>